<evidence type="ECO:0000259" key="7">
    <source>
        <dbReference type="Pfam" id="PF01593"/>
    </source>
</evidence>
<dbReference type="InterPro" id="IPR036188">
    <property type="entry name" value="FAD/NAD-bd_sf"/>
</dbReference>
<reference evidence="10" key="2">
    <citation type="submission" date="2012-11" db="EMBL/GenBank/DDBJ databases">
        <authorList>
            <person name="Kuo A."/>
            <person name="Curtis B.A."/>
            <person name="Tanifuji G."/>
            <person name="Burki F."/>
            <person name="Gruber A."/>
            <person name="Irimia M."/>
            <person name="Maruyama S."/>
            <person name="Arias M.C."/>
            <person name="Ball S.G."/>
            <person name="Gile G.H."/>
            <person name="Hirakawa Y."/>
            <person name="Hopkins J.F."/>
            <person name="Rensing S.A."/>
            <person name="Schmutz J."/>
            <person name="Symeonidi A."/>
            <person name="Elias M."/>
            <person name="Eveleigh R.J."/>
            <person name="Herman E.K."/>
            <person name="Klute M.J."/>
            <person name="Nakayama T."/>
            <person name="Obornik M."/>
            <person name="Reyes-Prieto A."/>
            <person name="Armbrust E.V."/>
            <person name="Aves S.J."/>
            <person name="Beiko R.G."/>
            <person name="Coutinho P."/>
            <person name="Dacks J.B."/>
            <person name="Durnford D.G."/>
            <person name="Fast N.M."/>
            <person name="Green B.R."/>
            <person name="Grisdale C."/>
            <person name="Hempe F."/>
            <person name="Henrissat B."/>
            <person name="Hoppner M.P."/>
            <person name="Ishida K.-I."/>
            <person name="Kim E."/>
            <person name="Koreny L."/>
            <person name="Kroth P.G."/>
            <person name="Liu Y."/>
            <person name="Malik S.-B."/>
            <person name="Maier U.G."/>
            <person name="McRose D."/>
            <person name="Mock T."/>
            <person name="Neilson J.A."/>
            <person name="Onodera N.T."/>
            <person name="Poole A.M."/>
            <person name="Pritham E.J."/>
            <person name="Richards T.A."/>
            <person name="Rocap G."/>
            <person name="Roy S.W."/>
            <person name="Sarai C."/>
            <person name="Schaack S."/>
            <person name="Shirato S."/>
            <person name="Slamovits C.H."/>
            <person name="Spencer D.F."/>
            <person name="Suzuki S."/>
            <person name="Worden A.Z."/>
            <person name="Zauner S."/>
            <person name="Barry K."/>
            <person name="Bell C."/>
            <person name="Bharti A.K."/>
            <person name="Crow J.A."/>
            <person name="Grimwood J."/>
            <person name="Kramer R."/>
            <person name="Lindquist E."/>
            <person name="Lucas S."/>
            <person name="Salamov A."/>
            <person name="McFadden G.I."/>
            <person name="Lane C.E."/>
            <person name="Keeling P.J."/>
            <person name="Gray M.W."/>
            <person name="Grigoriev I.V."/>
            <person name="Archibald J.M."/>
        </authorList>
    </citation>
    <scope>NUCLEOTIDE SEQUENCE</scope>
    <source>
        <strain evidence="10">CCMP2712</strain>
    </source>
</reference>
<dbReference type="HOGENOM" id="CLU_019722_1_0_1"/>
<evidence type="ECO:0000256" key="2">
    <source>
        <dbReference type="ARBA" id="ARBA00022630"/>
    </source>
</evidence>
<dbReference type="Proteomes" id="UP000011087">
    <property type="component" value="Unassembled WGS sequence"/>
</dbReference>
<gene>
    <name evidence="8" type="ORF">GUITHDRAFT_166294</name>
</gene>
<keyword evidence="4" id="KW-0274">FAD</keyword>
<dbReference type="eggNOG" id="KOG4254">
    <property type="taxonomic scope" value="Eukaryota"/>
</dbReference>
<reference evidence="9" key="3">
    <citation type="submission" date="2015-06" db="UniProtKB">
        <authorList>
            <consortium name="EnsemblProtists"/>
        </authorList>
    </citation>
    <scope>IDENTIFICATION</scope>
</reference>
<keyword evidence="2" id="KW-0285">Flavoprotein</keyword>
<dbReference type="Pfam" id="PF01593">
    <property type="entry name" value="Amino_oxidase"/>
    <property type="match status" value="1"/>
</dbReference>
<dbReference type="InterPro" id="IPR002937">
    <property type="entry name" value="Amino_oxidase"/>
</dbReference>
<evidence type="ECO:0000256" key="1">
    <source>
        <dbReference type="ARBA" id="ARBA00005855"/>
    </source>
</evidence>
<keyword evidence="5" id="KW-0521">NADP</keyword>
<dbReference type="OrthoDB" id="38045at2759"/>
<keyword evidence="3" id="KW-0732">Signal</keyword>
<keyword evidence="10" id="KW-1185">Reference proteome</keyword>
<evidence type="ECO:0000256" key="4">
    <source>
        <dbReference type="ARBA" id="ARBA00022827"/>
    </source>
</evidence>
<dbReference type="PaxDb" id="55529-EKX34121"/>
<accession>L1ICZ2</accession>
<organism evidence="8">
    <name type="scientific">Guillardia theta (strain CCMP2712)</name>
    <name type="common">Cryptophyte</name>
    <dbReference type="NCBI Taxonomy" id="905079"/>
    <lineage>
        <taxon>Eukaryota</taxon>
        <taxon>Cryptophyceae</taxon>
        <taxon>Pyrenomonadales</taxon>
        <taxon>Geminigeraceae</taxon>
        <taxon>Guillardia</taxon>
    </lineage>
</organism>
<sequence>MNFDSREMSKTWGSVMAEWPTRMKGRRRRKEVEQALGMCEKGIRQQLLAAAAAAQVSITVVYLWLKPPKSKKQDSSLKSDRRNICTDRYRKDKIPQDLDVIVIGSGMSGLTCAALLARAGKRVLVLEQHDRTGGGTHTYDLGPKSYTFDSGLHYVIPECAKLIKLCTGTKEEPVIFDLMGEPPCPDGSVVYDRIHVGDDEPFEVKLWQKHVPELYKRFPNNHADIKRFIKAADEVEVEELVEVEEEVMEVEEVECVVEAVDGVPCFVISKLFPLWLQKLVAPFLLAGFRRQAGKTMKEALESFTTNPKLAALLGSLWIDTGSPPDKTTFILGACVLWGFPQKGGAYPRGGSQKMSAALVPAIERAGGRVLVRADVEQILVEGSKAVGVRLVDGTEIKAKSVVSSCGYRNTFGKLVKQDVTTKLNIPRTLPVSDSCGFVMVNFGINGKPSDLGLTCANAFVIPTDKKTGDMFVSFKRHWEDPIKYPDDMPMFISFPSIKDRSTQHSEKTTCQVLVMAEWKWFEKWHNNQSGNRGQEYLAYKEKWREIAEKKLVQLFPKVAGHIDFADISTPLTINHYMRDPSGGAVGLDHTPPRFADWSIQKHLDASTPIKGLWMTGQDILICGQPLVQVAGLITAFRMMGPLSFLKIVLQTTLFDIKYD</sequence>
<feature type="domain" description="Amine oxidase" evidence="7">
    <location>
        <begin position="107"/>
        <end position="406"/>
    </location>
</feature>
<dbReference type="GeneID" id="17290878"/>
<evidence type="ECO:0000256" key="3">
    <source>
        <dbReference type="ARBA" id="ARBA00022729"/>
    </source>
</evidence>
<protein>
    <recommendedName>
        <fullName evidence="7">Amine oxidase domain-containing protein</fullName>
    </recommendedName>
</protein>
<comment type="similarity">
    <text evidence="1">Belongs to the carotenoid/retinoid oxidoreductase family. CrtISO subfamily.</text>
</comment>
<dbReference type="PANTHER" id="PTHR46091:SF3">
    <property type="entry name" value="AMINE OXIDASE DOMAIN-CONTAINING PROTEIN"/>
    <property type="match status" value="1"/>
</dbReference>
<evidence type="ECO:0000313" key="8">
    <source>
        <dbReference type="EMBL" id="EKX34121.1"/>
    </source>
</evidence>
<dbReference type="GO" id="GO:0016491">
    <property type="term" value="F:oxidoreductase activity"/>
    <property type="evidence" value="ECO:0007669"/>
    <property type="project" value="InterPro"/>
</dbReference>
<dbReference type="SUPFAM" id="SSF51905">
    <property type="entry name" value="FAD/NAD(P)-binding domain"/>
    <property type="match status" value="1"/>
</dbReference>
<evidence type="ECO:0000313" key="10">
    <source>
        <dbReference type="Proteomes" id="UP000011087"/>
    </source>
</evidence>
<dbReference type="OMA" id="AFMFADW"/>
<dbReference type="STRING" id="905079.L1ICZ2"/>
<dbReference type="KEGG" id="gtt:GUITHDRAFT_166294"/>
<reference evidence="8 10" key="1">
    <citation type="journal article" date="2012" name="Nature">
        <title>Algal genomes reveal evolutionary mosaicism and the fate of nucleomorphs.</title>
        <authorList>
            <consortium name="DOE Joint Genome Institute"/>
            <person name="Curtis B.A."/>
            <person name="Tanifuji G."/>
            <person name="Burki F."/>
            <person name="Gruber A."/>
            <person name="Irimia M."/>
            <person name="Maruyama S."/>
            <person name="Arias M.C."/>
            <person name="Ball S.G."/>
            <person name="Gile G.H."/>
            <person name="Hirakawa Y."/>
            <person name="Hopkins J.F."/>
            <person name="Kuo A."/>
            <person name="Rensing S.A."/>
            <person name="Schmutz J."/>
            <person name="Symeonidi A."/>
            <person name="Elias M."/>
            <person name="Eveleigh R.J."/>
            <person name="Herman E.K."/>
            <person name="Klute M.J."/>
            <person name="Nakayama T."/>
            <person name="Obornik M."/>
            <person name="Reyes-Prieto A."/>
            <person name="Armbrust E.V."/>
            <person name="Aves S.J."/>
            <person name="Beiko R.G."/>
            <person name="Coutinho P."/>
            <person name="Dacks J.B."/>
            <person name="Durnford D.G."/>
            <person name="Fast N.M."/>
            <person name="Green B.R."/>
            <person name="Grisdale C.J."/>
            <person name="Hempel F."/>
            <person name="Henrissat B."/>
            <person name="Hoppner M.P."/>
            <person name="Ishida K."/>
            <person name="Kim E."/>
            <person name="Koreny L."/>
            <person name="Kroth P.G."/>
            <person name="Liu Y."/>
            <person name="Malik S.B."/>
            <person name="Maier U.G."/>
            <person name="McRose D."/>
            <person name="Mock T."/>
            <person name="Neilson J.A."/>
            <person name="Onodera N.T."/>
            <person name="Poole A.M."/>
            <person name="Pritham E.J."/>
            <person name="Richards T.A."/>
            <person name="Rocap G."/>
            <person name="Roy S.W."/>
            <person name="Sarai C."/>
            <person name="Schaack S."/>
            <person name="Shirato S."/>
            <person name="Slamovits C.H."/>
            <person name="Spencer D.F."/>
            <person name="Suzuki S."/>
            <person name="Worden A.Z."/>
            <person name="Zauner S."/>
            <person name="Barry K."/>
            <person name="Bell C."/>
            <person name="Bharti A.K."/>
            <person name="Crow J.A."/>
            <person name="Grimwood J."/>
            <person name="Kramer R."/>
            <person name="Lindquist E."/>
            <person name="Lucas S."/>
            <person name="Salamov A."/>
            <person name="McFadden G.I."/>
            <person name="Lane C.E."/>
            <person name="Keeling P.J."/>
            <person name="Gray M.W."/>
            <person name="Grigoriev I.V."/>
            <person name="Archibald J.M."/>
        </authorList>
    </citation>
    <scope>NUCLEOTIDE SEQUENCE</scope>
    <source>
        <strain evidence="8 10">CCMP2712</strain>
    </source>
</reference>
<dbReference type="Gene3D" id="3.50.50.60">
    <property type="entry name" value="FAD/NAD(P)-binding domain"/>
    <property type="match status" value="2"/>
</dbReference>
<dbReference type="AlphaFoldDB" id="L1ICZ2"/>
<proteinExistence type="inferred from homology"/>
<dbReference type="RefSeq" id="XP_005821101.1">
    <property type="nucleotide sequence ID" value="XM_005821044.1"/>
</dbReference>
<keyword evidence="6" id="KW-0520">NAD</keyword>
<evidence type="ECO:0000313" key="9">
    <source>
        <dbReference type="EnsemblProtists" id="EKX34121"/>
    </source>
</evidence>
<dbReference type="PANTHER" id="PTHR46091">
    <property type="entry name" value="BLR7054 PROTEIN"/>
    <property type="match status" value="1"/>
</dbReference>
<name>L1ICZ2_GUITC</name>
<dbReference type="EnsemblProtists" id="EKX34121">
    <property type="protein sequence ID" value="EKX34121"/>
    <property type="gene ID" value="GUITHDRAFT_166294"/>
</dbReference>
<evidence type="ECO:0000256" key="5">
    <source>
        <dbReference type="ARBA" id="ARBA00022857"/>
    </source>
</evidence>
<dbReference type="InterPro" id="IPR052206">
    <property type="entry name" value="Retinol_saturase"/>
</dbReference>
<evidence type="ECO:0000256" key="6">
    <source>
        <dbReference type="ARBA" id="ARBA00023027"/>
    </source>
</evidence>
<dbReference type="EMBL" id="JH993118">
    <property type="protein sequence ID" value="EKX34121.1"/>
    <property type="molecule type" value="Genomic_DNA"/>
</dbReference>